<evidence type="ECO:0000256" key="2">
    <source>
        <dbReference type="ARBA" id="ARBA00022692"/>
    </source>
</evidence>
<evidence type="ECO:0000313" key="9">
    <source>
        <dbReference type="EMBL" id="KAI1879720.1"/>
    </source>
</evidence>
<feature type="compositionally biased region" description="Low complexity" evidence="5">
    <location>
        <begin position="716"/>
        <end position="729"/>
    </location>
</feature>
<feature type="transmembrane region" description="Helical" evidence="6">
    <location>
        <begin position="155"/>
        <end position="174"/>
    </location>
</feature>
<feature type="compositionally biased region" description="Polar residues" evidence="5">
    <location>
        <begin position="1101"/>
        <end position="1112"/>
    </location>
</feature>
<feature type="transmembrane region" description="Helical" evidence="6">
    <location>
        <begin position="257"/>
        <end position="276"/>
    </location>
</feature>
<feature type="compositionally biased region" description="Basic and acidic residues" evidence="5">
    <location>
        <begin position="581"/>
        <end position="590"/>
    </location>
</feature>
<feature type="compositionally biased region" description="Polar residues" evidence="5">
    <location>
        <begin position="680"/>
        <end position="704"/>
    </location>
</feature>
<keyword evidence="7" id="KW-0732">Signal</keyword>
<dbReference type="InterPro" id="IPR025256">
    <property type="entry name" value="TM7S3/TM198-like_dom"/>
</dbReference>
<feature type="signal peptide" evidence="7">
    <location>
        <begin position="1"/>
        <end position="23"/>
    </location>
</feature>
<gene>
    <name evidence="9" type="ORF">JX265_002674</name>
</gene>
<evidence type="ECO:0000256" key="1">
    <source>
        <dbReference type="ARBA" id="ARBA00004141"/>
    </source>
</evidence>
<evidence type="ECO:0000313" key="10">
    <source>
        <dbReference type="Proteomes" id="UP000829685"/>
    </source>
</evidence>
<feature type="compositionally biased region" description="Polar residues" evidence="5">
    <location>
        <begin position="1031"/>
        <end position="1047"/>
    </location>
</feature>
<reference evidence="9" key="1">
    <citation type="submission" date="2021-03" db="EMBL/GenBank/DDBJ databases">
        <title>Revisited historic fungal species revealed as producer of novel bioactive compounds through whole genome sequencing and comparative genomics.</title>
        <authorList>
            <person name="Vignolle G.A."/>
            <person name="Hochenegger N."/>
            <person name="Mach R.L."/>
            <person name="Mach-Aigner A.R."/>
            <person name="Javad Rahimi M."/>
            <person name="Salim K.A."/>
            <person name="Chan C.M."/>
            <person name="Lim L.B.L."/>
            <person name="Cai F."/>
            <person name="Druzhinina I.S."/>
            <person name="U'Ren J.M."/>
            <person name="Derntl C."/>
        </authorList>
    </citation>
    <scope>NUCLEOTIDE SEQUENCE</scope>
    <source>
        <strain evidence="9">TUCIM 5799</strain>
    </source>
</reference>
<feature type="transmembrane region" description="Helical" evidence="6">
    <location>
        <begin position="232"/>
        <end position="250"/>
    </location>
</feature>
<feature type="region of interest" description="Disordered" evidence="5">
    <location>
        <begin position="353"/>
        <end position="610"/>
    </location>
</feature>
<feature type="region of interest" description="Disordered" evidence="5">
    <location>
        <begin position="675"/>
        <end position="741"/>
    </location>
</feature>
<proteinExistence type="predicted"/>
<evidence type="ECO:0000256" key="7">
    <source>
        <dbReference type="SAM" id="SignalP"/>
    </source>
</evidence>
<organism evidence="9 10">
    <name type="scientific">Neoarthrinium moseri</name>
    <dbReference type="NCBI Taxonomy" id="1658444"/>
    <lineage>
        <taxon>Eukaryota</taxon>
        <taxon>Fungi</taxon>
        <taxon>Dikarya</taxon>
        <taxon>Ascomycota</taxon>
        <taxon>Pezizomycotina</taxon>
        <taxon>Sordariomycetes</taxon>
        <taxon>Xylariomycetidae</taxon>
        <taxon>Amphisphaeriales</taxon>
        <taxon>Apiosporaceae</taxon>
        <taxon>Neoarthrinium</taxon>
    </lineage>
</organism>
<feature type="region of interest" description="Disordered" evidence="5">
    <location>
        <begin position="1005"/>
        <end position="1047"/>
    </location>
</feature>
<dbReference type="Proteomes" id="UP000829685">
    <property type="component" value="Unassembled WGS sequence"/>
</dbReference>
<feature type="domain" description="TM7S3/TM198-like" evidence="8">
    <location>
        <begin position="128"/>
        <end position="331"/>
    </location>
</feature>
<dbReference type="Pfam" id="PF13886">
    <property type="entry name" value="TM7S3_TM198"/>
    <property type="match status" value="1"/>
</dbReference>
<evidence type="ECO:0000256" key="3">
    <source>
        <dbReference type="ARBA" id="ARBA00022989"/>
    </source>
</evidence>
<keyword evidence="4 6" id="KW-0472">Membrane</keyword>
<evidence type="ECO:0000256" key="4">
    <source>
        <dbReference type="ARBA" id="ARBA00023136"/>
    </source>
</evidence>
<dbReference type="PANTHER" id="PTHR39469:SF1">
    <property type="entry name" value="DUF4203 DOMAIN-CONTAINING PROTEIN"/>
    <property type="match status" value="1"/>
</dbReference>
<evidence type="ECO:0000256" key="5">
    <source>
        <dbReference type="SAM" id="MobiDB-lite"/>
    </source>
</evidence>
<name>A0A9P9WUV9_9PEZI</name>
<feature type="compositionally biased region" description="Low complexity" evidence="5">
    <location>
        <begin position="37"/>
        <end position="76"/>
    </location>
</feature>
<dbReference type="GO" id="GO:0016020">
    <property type="term" value="C:membrane"/>
    <property type="evidence" value="ECO:0007669"/>
    <property type="project" value="UniProtKB-SubCell"/>
</dbReference>
<comment type="caution">
    <text evidence="9">The sequence shown here is derived from an EMBL/GenBank/DDBJ whole genome shotgun (WGS) entry which is preliminary data.</text>
</comment>
<feature type="region of interest" description="Disordered" evidence="5">
    <location>
        <begin position="31"/>
        <end position="76"/>
    </location>
</feature>
<sequence>MFPKRSWVWRLLCLLLCWNVVAAGILGPIRRDDASPTTTIAPTTTENTSQDKSTATAQTSTESTQGSPVASTGATVTSSASSTATATLIPSALNGNSPSNVSSIYNSTIAEGELPLQPRLTPGWAVAGVILLLTGAVHTLIGIKNNWLHTFFSSAYLAGLSTTVLIVYVMVTPISDGIQGAYVVAVVVTGLILGGGATIFRELTESLGCLLGGFCVSMWLLTLQEGGLLKNTTARVIFITAFTLAGFAFYFSRHTRVYALIGLIAFSGATATVLGIDCFSRAGLKEFWAYIWALNENLFPFGVDTYPLTKGIRVELALNVILCIIGIISQLKLWRIIQAHRAKRAEAREEAQKQRDLEEANLGQQIEEQTARDRQEWEATYGGRPPASPHGSGDSGIGDMSEKKARSSLTTVQRVDDEEEIELAELPAPNSPSPSRQEPGNKAIDAADTTAETHDTVRVIGTDGEARPVSWASARDSQRLSRPAGPEVIPLPFQIPVQSDERDDDDRSSFATFADDDDRSIAMNKRASRASLGNRLSVGSGHLLHRLSRGSIRSTDSRKRNGEFSPTQLSHAWGGSEEDLVSEKPRRDSDAGSVAATIDGLSLDGKPKDNESEFAMEIMAELADKKSQGSASVVKEPTDQAKLSPVDKYPEGRPMSTAETIATDILNMSLFGESADAASKRNSSVANLGKTEATSDMGQTSGASGSEHKADNPKKSASAVTSTPSTPASLTKDRLPGGLSRVASAYRTNEWAKHLSQAEVPEPQKLQEDVSPAEETPRDNETAAPVNVESLQQTAENGAPPPALTRSSSSPSSSPPGSRPVSQSNSRMSSAKSPGLIISTSSPQDSSAKTSPVSAVPPHALHTSHSFRMKSGVMSRRVSDIIGQPIAEEHAGDSSLAAVQADGLLGSAQVSTATLDQLQANARGPVPGIVSRSTPQTLLGRREMLLRNKSSILSPPIPEATTYSPQPAASEAGSMHNYPMYSTFAGQDADDLPLSQRKQLMRQSSLLSVGGGNTRPGSNLSMASYGADATNFDSHQPQRHSTLPSQLARESQLASFRQSVVQDLRAVTPINSSREITPSASTLSLNRGVSAAHREAELQRSMEQSRSMLLSQREQEAQRKEMDRLEKERNERMFEEHMRSGYLMDAHRDAIRKMQSAAR</sequence>
<keyword evidence="10" id="KW-1185">Reference proteome</keyword>
<accession>A0A9P9WUV9</accession>
<dbReference type="AlphaFoldDB" id="A0A9P9WUV9"/>
<feature type="region of interest" description="Disordered" evidence="5">
    <location>
        <begin position="753"/>
        <end position="871"/>
    </location>
</feature>
<feature type="transmembrane region" description="Helical" evidence="6">
    <location>
        <begin position="207"/>
        <end position="226"/>
    </location>
</feature>
<feature type="chain" id="PRO_5040425015" description="TM7S3/TM198-like domain-containing protein" evidence="7">
    <location>
        <begin position="24"/>
        <end position="1159"/>
    </location>
</feature>
<keyword evidence="3 6" id="KW-1133">Transmembrane helix</keyword>
<protein>
    <recommendedName>
        <fullName evidence="8">TM7S3/TM198-like domain-containing protein</fullName>
    </recommendedName>
</protein>
<comment type="subcellular location">
    <subcellularLocation>
        <location evidence="1">Membrane</location>
        <topology evidence="1">Multi-pass membrane protein</topology>
    </subcellularLocation>
</comment>
<dbReference type="PANTHER" id="PTHR39469">
    <property type="entry name" value="CHROMOSOME 1, WHOLE GENOME SHOTGUN SEQUENCE"/>
    <property type="match status" value="1"/>
</dbReference>
<feature type="region of interest" description="Disordered" evidence="5">
    <location>
        <begin position="1094"/>
        <end position="1131"/>
    </location>
</feature>
<evidence type="ECO:0000259" key="8">
    <source>
        <dbReference type="Pfam" id="PF13886"/>
    </source>
</evidence>
<dbReference type="EMBL" id="JAFIMR010000004">
    <property type="protein sequence ID" value="KAI1879720.1"/>
    <property type="molecule type" value="Genomic_DNA"/>
</dbReference>
<feature type="compositionally biased region" description="Polar residues" evidence="5">
    <location>
        <begin position="825"/>
        <end position="853"/>
    </location>
</feature>
<keyword evidence="2 6" id="KW-0812">Transmembrane</keyword>
<evidence type="ECO:0000256" key="6">
    <source>
        <dbReference type="SAM" id="Phobius"/>
    </source>
</evidence>
<feature type="region of interest" description="Disordered" evidence="5">
    <location>
        <begin position="625"/>
        <end position="657"/>
    </location>
</feature>
<feature type="transmembrane region" description="Helical" evidence="6">
    <location>
        <begin position="180"/>
        <end position="200"/>
    </location>
</feature>
<feature type="transmembrane region" description="Helical" evidence="6">
    <location>
        <begin position="124"/>
        <end position="143"/>
    </location>
</feature>
<feature type="compositionally biased region" description="Basic and acidic residues" evidence="5">
    <location>
        <begin position="1113"/>
        <end position="1131"/>
    </location>
</feature>